<dbReference type="Proteomes" id="UP000037269">
    <property type="component" value="Unassembled WGS sequence"/>
</dbReference>
<dbReference type="EMBL" id="LGUG01000004">
    <property type="protein sequence ID" value="KON98625.1"/>
    <property type="molecule type" value="Genomic_DNA"/>
</dbReference>
<keyword evidence="2" id="KW-1185">Reference proteome</keyword>
<dbReference type="SUPFAM" id="SSF55961">
    <property type="entry name" value="Bet v1-like"/>
    <property type="match status" value="1"/>
</dbReference>
<dbReference type="STRING" id="47500.AF333_19380"/>
<dbReference type="CDD" id="cd05018">
    <property type="entry name" value="CoxG"/>
    <property type="match status" value="1"/>
</dbReference>
<dbReference type="OrthoDB" id="9787428at2"/>
<dbReference type="PANTHER" id="PTHR38588:SF1">
    <property type="entry name" value="BLL0334 PROTEIN"/>
    <property type="match status" value="1"/>
</dbReference>
<dbReference type="AlphaFoldDB" id="A0A0D1VES4"/>
<dbReference type="PANTHER" id="PTHR38588">
    <property type="entry name" value="BLL0334 PROTEIN"/>
    <property type="match status" value="1"/>
</dbReference>
<proteinExistence type="predicted"/>
<dbReference type="PATRIC" id="fig|47500.8.peg.5035"/>
<protein>
    <submittedName>
        <fullName evidence="1">Carbon monoxide dehydrogenase</fullName>
    </submittedName>
</protein>
<evidence type="ECO:0000313" key="1">
    <source>
        <dbReference type="EMBL" id="KON98625.1"/>
    </source>
</evidence>
<reference evidence="1 2" key="1">
    <citation type="submission" date="2015-07" db="EMBL/GenBank/DDBJ databases">
        <title>Fjat-14205 dsm 2895.</title>
        <authorList>
            <person name="Liu B."/>
            <person name="Wang J."/>
            <person name="Zhu Y."/>
            <person name="Liu G."/>
            <person name="Chen Q."/>
            <person name="Chen Z."/>
            <person name="Lan J."/>
            <person name="Che J."/>
            <person name="Ge C."/>
            <person name="Shi H."/>
            <person name="Pan Z."/>
            <person name="Liu X."/>
        </authorList>
    </citation>
    <scope>NUCLEOTIDE SEQUENCE [LARGE SCALE GENOMIC DNA]</scope>
    <source>
        <strain evidence="1 2">DSM 2895</strain>
    </source>
</reference>
<dbReference type="Pfam" id="PF06240">
    <property type="entry name" value="COXG"/>
    <property type="match status" value="1"/>
</dbReference>
<sequence>MKIEYEYTFAMPREVVWNVIQDEDALRASLPGCKAFEHGEDDVYHAEMGVSIGPVKGIFTGEVQQINQEEPSYYRLLVRGKGKPGEIDAVADMKLDEAEQGTKLTCSADVQVTGVLASVGQRIMNGAAKVVLGQFFKAMDKEMKQRQTQC</sequence>
<dbReference type="InterPro" id="IPR010419">
    <property type="entry name" value="CO_DH_gsu"/>
</dbReference>
<dbReference type="Gene3D" id="3.30.530.20">
    <property type="match status" value="1"/>
</dbReference>
<name>A0A0D1VES4_ANEMI</name>
<gene>
    <name evidence="1" type="ORF">AF333_19380</name>
</gene>
<comment type="caution">
    <text evidence="1">The sequence shown here is derived from an EMBL/GenBank/DDBJ whole genome shotgun (WGS) entry which is preliminary data.</text>
</comment>
<accession>A0A0D1VES4</accession>
<evidence type="ECO:0000313" key="2">
    <source>
        <dbReference type="Proteomes" id="UP000037269"/>
    </source>
</evidence>
<organism evidence="1 2">
    <name type="scientific">Aneurinibacillus migulanus</name>
    <name type="common">Bacillus migulanus</name>
    <dbReference type="NCBI Taxonomy" id="47500"/>
    <lineage>
        <taxon>Bacteria</taxon>
        <taxon>Bacillati</taxon>
        <taxon>Bacillota</taxon>
        <taxon>Bacilli</taxon>
        <taxon>Bacillales</taxon>
        <taxon>Paenibacillaceae</taxon>
        <taxon>Aneurinibacillus group</taxon>
        <taxon>Aneurinibacillus</taxon>
    </lineage>
</organism>
<dbReference type="InterPro" id="IPR023393">
    <property type="entry name" value="START-like_dom_sf"/>
</dbReference>